<feature type="transmembrane region" description="Helical" evidence="2">
    <location>
        <begin position="105"/>
        <end position="131"/>
    </location>
</feature>
<evidence type="ECO:0000256" key="1">
    <source>
        <dbReference type="SAM" id="MobiDB-lite"/>
    </source>
</evidence>
<evidence type="ECO:0000313" key="4">
    <source>
        <dbReference type="EMBL" id="QLG72323.1"/>
    </source>
</evidence>
<dbReference type="EMBL" id="CP058607">
    <property type="protein sequence ID" value="QLG72323.1"/>
    <property type="molecule type" value="Genomic_DNA"/>
</dbReference>
<feature type="transmembrane region" description="Helical" evidence="2">
    <location>
        <begin position="379"/>
        <end position="400"/>
    </location>
</feature>
<dbReference type="Proteomes" id="UP000509704">
    <property type="component" value="Chromosome 4"/>
</dbReference>
<keyword evidence="2" id="KW-1133">Transmembrane helix</keyword>
<dbReference type="Pfam" id="PF10355">
    <property type="entry name" value="Ytp1"/>
    <property type="match status" value="1"/>
</dbReference>
<organism evidence="4 5">
    <name type="scientific">Zygotorulaspora mrakii</name>
    <name type="common">Zygosaccharomyces mrakii</name>
    <dbReference type="NCBI Taxonomy" id="42260"/>
    <lineage>
        <taxon>Eukaryota</taxon>
        <taxon>Fungi</taxon>
        <taxon>Dikarya</taxon>
        <taxon>Ascomycota</taxon>
        <taxon>Saccharomycotina</taxon>
        <taxon>Saccharomycetes</taxon>
        <taxon>Saccharomycetales</taxon>
        <taxon>Saccharomycetaceae</taxon>
        <taxon>Zygotorulaspora</taxon>
    </lineage>
</organism>
<dbReference type="RefSeq" id="XP_037144051.1">
    <property type="nucleotide sequence ID" value="XM_037288156.1"/>
</dbReference>
<dbReference type="PANTHER" id="PTHR31685:SF2">
    <property type="entry name" value="PROTEIN YTP1"/>
    <property type="match status" value="1"/>
</dbReference>
<keyword evidence="2" id="KW-0812">Transmembrane</keyword>
<reference evidence="4 5" key="1">
    <citation type="submission" date="2020-07" db="EMBL/GenBank/DDBJ databases">
        <title>The yeast mating-type switching endonuclease HO is a domesticated member of an unorthodox homing genetic element family.</title>
        <authorList>
            <person name="Coughlan A.Y."/>
            <person name="Lombardi L."/>
            <person name="Braun-Galleani S."/>
            <person name="Martos A.R."/>
            <person name="Galeote V."/>
            <person name="Bigey F."/>
            <person name="Dequin S."/>
            <person name="Byrne K.P."/>
            <person name="Wolfe K.H."/>
        </authorList>
    </citation>
    <scope>NUCLEOTIDE SEQUENCE [LARGE SCALE GENOMIC DNA]</scope>
    <source>
        <strain evidence="4 5">NRRL Y-6702</strain>
    </source>
</reference>
<gene>
    <name evidence="4" type="ORF">HG535_0D00300</name>
</gene>
<feature type="transmembrane region" description="Helical" evidence="2">
    <location>
        <begin position="6"/>
        <end position="23"/>
    </location>
</feature>
<feature type="transmembrane region" description="Helical" evidence="2">
    <location>
        <begin position="73"/>
        <end position="93"/>
    </location>
</feature>
<accession>A0A7H9B1B9</accession>
<proteinExistence type="predicted"/>
<dbReference type="GeneID" id="59236047"/>
<dbReference type="OrthoDB" id="4137487at2759"/>
<keyword evidence="5" id="KW-1185">Reference proteome</keyword>
<dbReference type="InterPro" id="IPR018827">
    <property type="entry name" value="YTP1_C"/>
</dbReference>
<feature type="domain" description="Protein YTP1-like C-terminal" evidence="3">
    <location>
        <begin position="163"/>
        <end position="398"/>
    </location>
</feature>
<feature type="region of interest" description="Disordered" evidence="1">
    <location>
        <begin position="416"/>
        <end position="446"/>
    </location>
</feature>
<keyword evidence="2" id="KW-0472">Membrane</keyword>
<feature type="transmembrane region" description="Helical" evidence="2">
    <location>
        <begin position="253"/>
        <end position="272"/>
    </location>
</feature>
<dbReference type="AlphaFoldDB" id="A0A7H9B1B9"/>
<sequence length="446" mass="50017">MQNIRLPVIGVVCACFIPFALAMDMDSAEKYTRPEIVDAGSKTFHWLCTLVLSLLLPSYAAALSFAGKSYSAVFLQVISGAYAIVDVLAFRYGDWDGVENRTSRGAGWFLLGLLWLTVFFGGLSSGTSVLIRNKKLQSFVSHTGERKLSLVHRGLSLLVTITGWVKTCLVPVAFFGFCREEHTGQCIAHGIMGSAFILYGFIYALVLVVPWLRNSKSPYSQDFIDSWIMCLWGIVNTFTEHRWGREAWSMGDYQHTLMGIIWWCGGILGIFLSRGGRRSFVPSLIIIFTGWAMSEHSQHLLISTKVHYFFGLVLMLGGALRIVEISFLLRDQRTLDKIYSFQYLPPFCLVCAGLTFMGANEQQLELVLRLGADHSSYTLLLGAAAFLVYFWMLTCLEFYVRLAERAGQGFLYKYSDDSNADQSPEFELQGISDPPNSSYESDDLQT</sequence>
<feature type="transmembrane region" description="Helical" evidence="2">
    <location>
        <begin position="155"/>
        <end position="178"/>
    </location>
</feature>
<feature type="transmembrane region" description="Helical" evidence="2">
    <location>
        <begin position="190"/>
        <end position="212"/>
    </location>
</feature>
<feature type="transmembrane region" description="Helical" evidence="2">
    <location>
        <begin position="306"/>
        <end position="329"/>
    </location>
</feature>
<evidence type="ECO:0000313" key="5">
    <source>
        <dbReference type="Proteomes" id="UP000509704"/>
    </source>
</evidence>
<feature type="transmembrane region" description="Helical" evidence="2">
    <location>
        <begin position="341"/>
        <end position="359"/>
    </location>
</feature>
<evidence type="ECO:0000259" key="3">
    <source>
        <dbReference type="Pfam" id="PF10355"/>
    </source>
</evidence>
<feature type="transmembrane region" description="Helical" evidence="2">
    <location>
        <begin position="279"/>
        <end position="294"/>
    </location>
</feature>
<protein>
    <recommendedName>
        <fullName evidence="3">Protein YTP1-like C-terminal domain-containing protein</fullName>
    </recommendedName>
</protein>
<evidence type="ECO:0000256" key="2">
    <source>
        <dbReference type="SAM" id="Phobius"/>
    </source>
</evidence>
<dbReference type="PANTHER" id="PTHR31685">
    <property type="entry name" value="INTEGRAL MEMBRANE PROTEIN (AFU_ORTHOLOGUE AFUA_6G12730)-RELATED"/>
    <property type="match status" value="1"/>
</dbReference>
<name>A0A7H9B1B9_ZYGMR</name>
<feature type="transmembrane region" description="Helical" evidence="2">
    <location>
        <begin position="44"/>
        <end position="67"/>
    </location>
</feature>
<dbReference type="KEGG" id="zmk:HG535_0D00300"/>